<dbReference type="InterPro" id="IPR010982">
    <property type="entry name" value="Lambda_DNA-bd_dom_sf"/>
</dbReference>
<dbReference type="AlphaFoldDB" id="A0AAC9EYT6"/>
<reference evidence="2" key="1">
    <citation type="submission" date="2015-08" db="EMBL/GenBank/DDBJ databases">
        <title>Complete Genome Sequence of Azospirillum thiophilum BV-S.</title>
        <authorList>
            <person name="Fomenkov A."/>
            <person name="Vincze T."/>
            <person name="Grabovich M."/>
            <person name="Dubinina G."/>
            <person name="Orlova M."/>
            <person name="Belousova E."/>
            <person name="Roberts R.J."/>
        </authorList>
    </citation>
    <scope>NUCLEOTIDE SEQUENCE [LARGE SCALE GENOMIC DNA]</scope>
    <source>
        <strain evidence="2">BV-S</strain>
    </source>
</reference>
<evidence type="ECO:0000313" key="2">
    <source>
        <dbReference type="Proteomes" id="UP000069935"/>
    </source>
</evidence>
<dbReference type="EMBL" id="CP012408">
    <property type="protein sequence ID" value="ALG75729.1"/>
    <property type="molecule type" value="Genomic_DNA"/>
</dbReference>
<protein>
    <submittedName>
        <fullName evidence="1">Uncharacterized protein</fullName>
    </submittedName>
</protein>
<dbReference type="RefSeq" id="WP_045586309.1">
    <property type="nucleotide sequence ID" value="NZ_CP012408.1"/>
</dbReference>
<sequence length="291" mass="32448">MADKQRVRRYRNGVVPVNEKKVRAAICRFNAAHPNRAFTNDALAAAVTERGVSCSLSNIKSLLRGQPTRKEVVEIVADLLGVSVHDFVDLMERINGCDISLDLRDHAHERIVAHLQRFRLPLKEFPEEVLLQVVQEADRIAGPTASRTVKTLEKADVLDRVANVITQVSGMLPTERFSALARLRDLLDDLHSEGVHLLIGRYVERYYDEDSLELMGMGIEAEPQLRAVLVLHFSDATVEPTFEIDRSDEPTYSARLEGLDLDDSAEANRLLARLEGWNGGPIHAAFAPTPA</sequence>
<dbReference type="KEGG" id="ati:AL072_32835"/>
<proteinExistence type="predicted"/>
<dbReference type="Proteomes" id="UP000069935">
    <property type="component" value="Chromosome 8"/>
</dbReference>
<reference evidence="1 2" key="2">
    <citation type="journal article" date="2016" name="Genome Announc.">
        <title>Complete Genome Sequence of a Strain of Azospirillum thiophilum Isolated from a Sulfide Spring.</title>
        <authorList>
            <person name="Fomenkov A."/>
            <person name="Vincze T."/>
            <person name="Grabovich M."/>
            <person name="Anton B.P."/>
            <person name="Dubinina G."/>
            <person name="Orlova M."/>
            <person name="Belousova E."/>
            <person name="Roberts R.J."/>
        </authorList>
    </citation>
    <scope>NUCLEOTIDE SEQUENCE [LARGE SCALE GENOMIC DNA]</scope>
    <source>
        <strain evidence="1 2">BV-S</strain>
    </source>
</reference>
<accession>A0AAC9EYT6</accession>
<dbReference type="Gene3D" id="1.10.260.40">
    <property type="entry name" value="lambda repressor-like DNA-binding domains"/>
    <property type="match status" value="1"/>
</dbReference>
<keyword evidence="2" id="KW-1185">Reference proteome</keyword>
<name>A0AAC9EYT6_9PROT</name>
<organism evidence="1 2">
    <name type="scientific">Azospirillum thiophilum</name>
    <dbReference type="NCBI Taxonomy" id="528244"/>
    <lineage>
        <taxon>Bacteria</taxon>
        <taxon>Pseudomonadati</taxon>
        <taxon>Pseudomonadota</taxon>
        <taxon>Alphaproteobacteria</taxon>
        <taxon>Rhodospirillales</taxon>
        <taxon>Azospirillaceae</taxon>
        <taxon>Azospirillum</taxon>
    </lineage>
</organism>
<dbReference type="GO" id="GO:0003677">
    <property type="term" value="F:DNA binding"/>
    <property type="evidence" value="ECO:0007669"/>
    <property type="project" value="InterPro"/>
</dbReference>
<evidence type="ECO:0000313" key="1">
    <source>
        <dbReference type="EMBL" id="ALG75729.1"/>
    </source>
</evidence>
<gene>
    <name evidence="1" type="ORF">AL072_32835</name>
</gene>